<dbReference type="EC" id="2.3.1.80" evidence="1"/>
<evidence type="ECO:0000313" key="2">
    <source>
        <dbReference type="Proteomes" id="UP001479436"/>
    </source>
</evidence>
<reference evidence="1 2" key="1">
    <citation type="submission" date="2023-04" db="EMBL/GenBank/DDBJ databases">
        <title>Genome of Basidiobolus ranarum AG-B5.</title>
        <authorList>
            <person name="Stajich J.E."/>
            <person name="Carter-House D."/>
            <person name="Gryganskyi A."/>
        </authorList>
    </citation>
    <scope>NUCLEOTIDE SEQUENCE [LARGE SCALE GENOMIC DNA]</scope>
    <source>
        <strain evidence="1 2">AG-B5</strain>
    </source>
</reference>
<name>A0ABR2VLX0_9FUNG</name>
<proteinExistence type="predicted"/>
<protein>
    <submittedName>
        <fullName evidence="1">Acetyltransferase (GNAT) domain</fullName>
        <ecNumber evidence="1">2.3.1.80</ecNumber>
    </submittedName>
</protein>
<dbReference type="EMBL" id="JASJQH010009441">
    <property type="protein sequence ID" value="KAK9679551.1"/>
    <property type="molecule type" value="Genomic_DNA"/>
</dbReference>
<accession>A0ABR2VLX0</accession>
<comment type="caution">
    <text evidence="1">The sequence shown here is derived from an EMBL/GenBank/DDBJ whole genome shotgun (WGS) entry which is preliminary data.</text>
</comment>
<sequence length="70" mass="7609">MVAYDLKIRTFQPSDTPAIHRIFTYGMTEPIPSGFRHAAKLPQSIALWSTGPLAAISTCAKILHNQNGGV</sequence>
<gene>
    <name evidence="1" type="primary">NAT8B_2</name>
    <name evidence="1" type="ORF">K7432_016233</name>
</gene>
<feature type="non-terminal residue" evidence="1">
    <location>
        <position position="70"/>
    </location>
</feature>
<dbReference type="GO" id="GO:0047198">
    <property type="term" value="F:L-cysteine-S-conjugate N-acetyltransferase activity"/>
    <property type="evidence" value="ECO:0007669"/>
    <property type="project" value="UniProtKB-EC"/>
</dbReference>
<dbReference type="Proteomes" id="UP001479436">
    <property type="component" value="Unassembled WGS sequence"/>
</dbReference>
<keyword evidence="1" id="KW-0808">Transferase</keyword>
<keyword evidence="1" id="KW-0012">Acyltransferase</keyword>
<keyword evidence="2" id="KW-1185">Reference proteome</keyword>
<organism evidence="1 2">
    <name type="scientific">Basidiobolus ranarum</name>
    <dbReference type="NCBI Taxonomy" id="34480"/>
    <lineage>
        <taxon>Eukaryota</taxon>
        <taxon>Fungi</taxon>
        <taxon>Fungi incertae sedis</taxon>
        <taxon>Zoopagomycota</taxon>
        <taxon>Entomophthoromycotina</taxon>
        <taxon>Basidiobolomycetes</taxon>
        <taxon>Basidiobolales</taxon>
        <taxon>Basidiobolaceae</taxon>
        <taxon>Basidiobolus</taxon>
    </lineage>
</organism>
<evidence type="ECO:0000313" key="1">
    <source>
        <dbReference type="EMBL" id="KAK9679551.1"/>
    </source>
</evidence>